<gene>
    <name evidence="1" type="ORF">EDD27_1642</name>
</gene>
<name>A0A438M0W9_9ACTN</name>
<dbReference type="NCBIfam" id="NF005679">
    <property type="entry name" value="PRK07475.1"/>
    <property type="match status" value="1"/>
</dbReference>
<sequence>MADIGIVMLDNRIPRPPGDVGNAASFPFPVAMAVSIGAGTRQVVENHAAGLLPAITATVKELADGGAPAVTTCCGFLAVFQQELADSVEVPVATSSLLQVPLVLQTLRQDQALCVLTANAATLTDAHLRAVGIGADLRPRVHLAGLERTEHLYPVLTGEIENLDVARAEGEVVAVARAATGERPEIGAFVFECTNLPPYAAAVRAATGRPVWDALSLIGWLRAGVRGSC</sequence>
<reference evidence="1 2" key="1">
    <citation type="submission" date="2019-01" db="EMBL/GenBank/DDBJ databases">
        <title>Sequencing the genomes of 1000 actinobacteria strains.</title>
        <authorList>
            <person name="Klenk H.-P."/>
        </authorList>
    </citation>
    <scope>NUCLEOTIDE SEQUENCE [LARGE SCALE GENOMIC DNA]</scope>
    <source>
        <strain evidence="1 2">DSM 43925</strain>
    </source>
</reference>
<dbReference type="RefSeq" id="WP_164903535.1">
    <property type="nucleotide sequence ID" value="NZ_SAUN01000001.1"/>
</dbReference>
<protein>
    <recommendedName>
        <fullName evidence="3">Aspartate/glutamate racemase family protein</fullName>
    </recommendedName>
</protein>
<proteinExistence type="predicted"/>
<accession>A0A438M0W9</accession>
<dbReference type="EMBL" id="SAUN01000001">
    <property type="protein sequence ID" value="RVX39291.1"/>
    <property type="molecule type" value="Genomic_DNA"/>
</dbReference>
<dbReference type="Proteomes" id="UP000284824">
    <property type="component" value="Unassembled WGS sequence"/>
</dbReference>
<evidence type="ECO:0000313" key="2">
    <source>
        <dbReference type="Proteomes" id="UP000284824"/>
    </source>
</evidence>
<evidence type="ECO:0000313" key="1">
    <source>
        <dbReference type="EMBL" id="RVX39291.1"/>
    </source>
</evidence>
<dbReference type="AlphaFoldDB" id="A0A438M0W9"/>
<keyword evidence="2" id="KW-1185">Reference proteome</keyword>
<organism evidence="1 2">
    <name type="scientific">Nonomuraea polychroma</name>
    <dbReference type="NCBI Taxonomy" id="46176"/>
    <lineage>
        <taxon>Bacteria</taxon>
        <taxon>Bacillati</taxon>
        <taxon>Actinomycetota</taxon>
        <taxon>Actinomycetes</taxon>
        <taxon>Streptosporangiales</taxon>
        <taxon>Streptosporangiaceae</taxon>
        <taxon>Nonomuraea</taxon>
    </lineage>
</organism>
<evidence type="ECO:0008006" key="3">
    <source>
        <dbReference type="Google" id="ProtNLM"/>
    </source>
</evidence>
<comment type="caution">
    <text evidence="1">The sequence shown here is derived from an EMBL/GenBank/DDBJ whole genome shotgun (WGS) entry which is preliminary data.</text>
</comment>